<dbReference type="InParanoid" id="A0A061DFV8"/>
<dbReference type="InterPro" id="IPR014710">
    <property type="entry name" value="RmlC-like_jellyroll"/>
</dbReference>
<dbReference type="PANTHER" id="PTHR31189:SF7">
    <property type="entry name" value="OS03G0197300 PROTEIN"/>
    <property type="match status" value="1"/>
</dbReference>
<accession>A0A061DFV8</accession>
<dbReference type="CDD" id="cd02244">
    <property type="entry name" value="cupin_7S_vicilin-like_N"/>
    <property type="match status" value="1"/>
</dbReference>
<evidence type="ECO:0000256" key="2">
    <source>
        <dbReference type="SAM" id="MobiDB-lite"/>
    </source>
</evidence>
<feature type="signal peptide" evidence="3">
    <location>
        <begin position="1"/>
        <end position="28"/>
    </location>
</feature>
<dbReference type="Gene3D" id="2.60.120.10">
    <property type="entry name" value="Jelly Rolls"/>
    <property type="match status" value="2"/>
</dbReference>
<dbReference type="PANTHER" id="PTHR31189">
    <property type="entry name" value="OS03G0336100 PROTEIN-RELATED"/>
    <property type="match status" value="1"/>
</dbReference>
<dbReference type="InterPro" id="IPR050253">
    <property type="entry name" value="Seed_Storage-Functional"/>
</dbReference>
<proteinExistence type="predicted"/>
<feature type="region of interest" description="Disordered" evidence="2">
    <location>
        <begin position="412"/>
        <end position="580"/>
    </location>
</feature>
<dbReference type="OMA" id="HFITMSP"/>
<dbReference type="SMART" id="SM00835">
    <property type="entry name" value="Cupin_1"/>
    <property type="match status" value="2"/>
</dbReference>
<dbReference type="SUPFAM" id="SSF51182">
    <property type="entry name" value="RmlC-like cupins"/>
    <property type="match status" value="1"/>
</dbReference>
<feature type="compositionally biased region" description="Basic and acidic residues" evidence="2">
    <location>
        <begin position="417"/>
        <end position="573"/>
    </location>
</feature>
<name>A0A061DFV8_THECC</name>
<dbReference type="CDD" id="cd02245">
    <property type="entry name" value="cupin_7S_vicilin-like_C"/>
    <property type="match status" value="1"/>
</dbReference>
<dbReference type="InterPro" id="IPR006045">
    <property type="entry name" value="Cupin_1"/>
</dbReference>
<sequence>MLKGTLIFPFSFLTVLCVLSLFLVIAEASHRNASAVGHWVQKHERTPLIETEYGEISAVKFTDGTRGPYHLQFITLEPSSLFLPVLLHADMVFYVHTGSGTLSWTDDNEIRNVNLRKGDIYRLHPGSVFYVQSSLKPEREKFRIHAIFSNAEDDIYEPWVGAYSSITDLVLGFDSKVLQAAFKVPEDVIEEVMKATKPPGIIHAVQKKKENCEWQARLLKAFLGRNRDGFDSINGKKKRTKAYNVLEADPDFKNSVLVEFAKSENVVARIKKILLVIFLKGSMMGPHWNPRASEIAIVLQGQGMVRVVCPGNASESECKSMRIRVKEGDVLAIRRFHPMAQMSFNNDSFVFMGFRTSTMRNYPQFLAGKSSVLQVLDRQILAMSLNVTNTTIHQLLTPQKGSVILECTSCAEEEESKMDKEIEREREQEEEARKKEEEEEARKREEEEAKKRREEDARKEQREARRQEEERQRRARQEEEEKGKQEGEKKQEEERRRKEEKEQVEPKRRKGEKERHEERSKREEAAAREQEEARRQEKERQRRAEQEEEEARREREKPGREPGEGDDAGERTVLKKVWKI</sequence>
<organism evidence="5 6">
    <name type="scientific">Theobroma cacao</name>
    <name type="common">Cacao</name>
    <name type="synonym">Cocoa</name>
    <dbReference type="NCBI Taxonomy" id="3641"/>
    <lineage>
        <taxon>Eukaryota</taxon>
        <taxon>Viridiplantae</taxon>
        <taxon>Streptophyta</taxon>
        <taxon>Embryophyta</taxon>
        <taxon>Tracheophyta</taxon>
        <taxon>Spermatophyta</taxon>
        <taxon>Magnoliopsida</taxon>
        <taxon>eudicotyledons</taxon>
        <taxon>Gunneridae</taxon>
        <taxon>Pentapetalae</taxon>
        <taxon>rosids</taxon>
        <taxon>malvids</taxon>
        <taxon>Malvales</taxon>
        <taxon>Malvaceae</taxon>
        <taxon>Byttnerioideae</taxon>
        <taxon>Theobroma</taxon>
    </lineage>
</organism>
<evidence type="ECO:0000313" key="5">
    <source>
        <dbReference type="EMBL" id="EOX91154.1"/>
    </source>
</evidence>
<feature type="domain" description="Cupin type-1" evidence="4">
    <location>
        <begin position="43"/>
        <end position="190"/>
    </location>
</feature>
<dbReference type="AlphaFoldDB" id="A0A061DFV8"/>
<dbReference type="FunCoup" id="A0A061DFV8">
    <property type="interactions" value="153"/>
</dbReference>
<keyword evidence="1 3" id="KW-0732">Signal</keyword>
<dbReference type="InterPro" id="IPR011051">
    <property type="entry name" value="RmlC_Cupin_sf"/>
</dbReference>
<dbReference type="Pfam" id="PF00190">
    <property type="entry name" value="Cupin_1"/>
    <property type="match status" value="1"/>
</dbReference>
<gene>
    <name evidence="5" type="ORF">TCM_000432</name>
</gene>
<feature type="chain" id="PRO_5001596313" evidence="3">
    <location>
        <begin position="29"/>
        <end position="580"/>
    </location>
</feature>
<dbReference type="Gramene" id="EOX91154">
    <property type="protein sequence ID" value="EOX91154"/>
    <property type="gene ID" value="TCM_000432"/>
</dbReference>
<reference evidence="5 6" key="1">
    <citation type="journal article" date="2013" name="Genome Biol.">
        <title>The genome sequence of the most widely cultivated cacao type and its use to identify candidate genes regulating pod color.</title>
        <authorList>
            <person name="Motamayor J.C."/>
            <person name="Mockaitis K."/>
            <person name="Schmutz J."/>
            <person name="Haiminen N."/>
            <person name="Iii D.L."/>
            <person name="Cornejo O."/>
            <person name="Findley S.D."/>
            <person name="Zheng P."/>
            <person name="Utro F."/>
            <person name="Royaert S."/>
            <person name="Saski C."/>
            <person name="Jenkins J."/>
            <person name="Podicheti R."/>
            <person name="Zhao M."/>
            <person name="Scheffler B.E."/>
            <person name="Stack J.C."/>
            <person name="Feltus F.A."/>
            <person name="Mustiga G.M."/>
            <person name="Amores F."/>
            <person name="Phillips W."/>
            <person name="Marelli J.P."/>
            <person name="May G.D."/>
            <person name="Shapiro H."/>
            <person name="Ma J."/>
            <person name="Bustamante C.D."/>
            <person name="Schnell R.J."/>
            <person name="Main D."/>
            <person name="Gilbert D."/>
            <person name="Parida L."/>
            <person name="Kuhn D.N."/>
        </authorList>
    </citation>
    <scope>NUCLEOTIDE SEQUENCE [LARGE SCALE GENOMIC DNA]</scope>
    <source>
        <strain evidence="6">cv. Matina 1-6</strain>
    </source>
</reference>
<evidence type="ECO:0000256" key="3">
    <source>
        <dbReference type="SAM" id="SignalP"/>
    </source>
</evidence>
<keyword evidence="6" id="KW-1185">Reference proteome</keyword>
<evidence type="ECO:0000256" key="1">
    <source>
        <dbReference type="ARBA" id="ARBA00022729"/>
    </source>
</evidence>
<dbReference type="Proteomes" id="UP000026915">
    <property type="component" value="Chromosome 1"/>
</dbReference>
<feature type="domain" description="Cupin type-1" evidence="4">
    <location>
        <begin position="243"/>
        <end position="393"/>
    </location>
</feature>
<dbReference type="HOGENOM" id="CLU_027536_1_0_1"/>
<protein>
    <submittedName>
        <fullName evidence="5">RmlC-like cupins superfamily protein, putative</fullName>
    </submittedName>
</protein>
<evidence type="ECO:0000259" key="4">
    <source>
        <dbReference type="SMART" id="SM00835"/>
    </source>
</evidence>
<dbReference type="eggNOG" id="ENOG502QS4V">
    <property type="taxonomic scope" value="Eukaryota"/>
</dbReference>
<dbReference type="EMBL" id="CM001879">
    <property type="protein sequence ID" value="EOX91154.1"/>
    <property type="molecule type" value="Genomic_DNA"/>
</dbReference>
<evidence type="ECO:0000313" key="6">
    <source>
        <dbReference type="Proteomes" id="UP000026915"/>
    </source>
</evidence>
<dbReference type="STRING" id="3641.A0A061DFV8"/>